<evidence type="ECO:0000256" key="4">
    <source>
        <dbReference type="ARBA" id="ARBA00022692"/>
    </source>
</evidence>
<evidence type="ECO:0000259" key="8">
    <source>
        <dbReference type="Pfam" id="PF25183"/>
    </source>
</evidence>
<accession>A0ABX8BAA9</accession>
<feature type="signal peptide" evidence="7">
    <location>
        <begin position="1"/>
        <end position="26"/>
    </location>
</feature>
<evidence type="ECO:0000256" key="6">
    <source>
        <dbReference type="ARBA" id="ARBA00023237"/>
    </source>
</evidence>
<keyword evidence="3" id="KW-1134">Transmembrane beta strand</keyword>
<evidence type="ECO:0000313" key="9">
    <source>
        <dbReference type="EMBL" id="QUW03601.1"/>
    </source>
</evidence>
<dbReference type="Proteomes" id="UP000676506">
    <property type="component" value="Chromosome 1"/>
</dbReference>
<dbReference type="InterPro" id="IPR008969">
    <property type="entry name" value="CarboxyPept-like_regulatory"/>
</dbReference>
<evidence type="ECO:0000256" key="3">
    <source>
        <dbReference type="ARBA" id="ARBA00022452"/>
    </source>
</evidence>
<comment type="subcellular location">
    <subcellularLocation>
        <location evidence="1">Cell outer membrane</location>
        <topology evidence="1">Multi-pass membrane protein</topology>
    </subcellularLocation>
</comment>
<keyword evidence="7" id="KW-0732">Signal</keyword>
<evidence type="ECO:0000256" key="5">
    <source>
        <dbReference type="ARBA" id="ARBA00023136"/>
    </source>
</evidence>
<evidence type="ECO:0000313" key="10">
    <source>
        <dbReference type="Proteomes" id="UP000676506"/>
    </source>
</evidence>
<keyword evidence="4" id="KW-0812">Transmembrane</keyword>
<keyword evidence="9" id="KW-0675">Receptor</keyword>
<feature type="domain" description="TonB-dependent transporter Oar-like beta-barrel" evidence="8">
    <location>
        <begin position="339"/>
        <end position="603"/>
    </location>
</feature>
<protein>
    <submittedName>
        <fullName evidence="9">TonB-dependent receptor</fullName>
    </submittedName>
</protein>
<dbReference type="RefSeq" id="WP_211429491.1">
    <property type="nucleotide sequence ID" value="NZ_CP072648.1"/>
</dbReference>
<dbReference type="InterPro" id="IPR037066">
    <property type="entry name" value="Plug_dom_sf"/>
</dbReference>
<evidence type="ECO:0000256" key="7">
    <source>
        <dbReference type="SAM" id="SignalP"/>
    </source>
</evidence>
<dbReference type="InterPro" id="IPR039426">
    <property type="entry name" value="TonB-dep_rcpt-like"/>
</dbReference>
<organism evidence="9 10">
    <name type="scientific">Chloracidobacterium validum</name>
    <dbReference type="NCBI Taxonomy" id="2821543"/>
    <lineage>
        <taxon>Bacteria</taxon>
        <taxon>Pseudomonadati</taxon>
        <taxon>Acidobacteriota</taxon>
        <taxon>Terriglobia</taxon>
        <taxon>Terriglobales</taxon>
        <taxon>Acidobacteriaceae</taxon>
        <taxon>Chloracidobacterium</taxon>
    </lineage>
</organism>
<sequence length="983" mass="107724">MMTIRAHWLIICLAVFLALGSSTGYAQSGSTTGAITGRVRDASGAVIAGTEIVCLQVATGTERATQSREDGTYEFLNLPPGDYEIRAMAAGFEDRRQTVRLSLGTTALVVITLATAGTTDVIEVVADARNAAESATNVRETDIPRLPINRRDFLQFAITAARTVPDNLPDQGATATSGLSFNAQSPRLNNLTIDGLDNNDATSGSIRSTFSQEAVREFQVVSDGYSAEFGRALGGVINIITKSGDNTFRGSLFGFFRNAALSARESLTPSKPPFEQYQYGLTAGGPLRPNRAFFFVTGERLNIKQNTVVTISDTVRAAALRNGFRFDTGSVPFSTGGSTALVRGDWQIVPEDNLTVRYNYGGQVNTAFEPFGGLTASTFTGEQRLTDHNLAVNNTFVGQNALVIESRFLYSTRLQDIGAADPGPRIAINAPEGQVIFGKSLVLPQFRDTQTYQFFTAVGLVRGRHQVKFGGDLLRVNSRQRQPASEGGQANFSNTNLVALGAPAGSPVLSALQAFDPSLRTPEQRAALALIGASLPSRFPGFPALPLDILPLTNDYRQGFLDPQPTPIPQTSLSLFALDDISLGPSLKLNVGLRYDLTRARSTPENNGLLSPRVAVVWQPLKKLTVRSGYGLFAASNLTFPIFTVVPPTRRTLVLPFPFSILPFTQPNRQLPPSGDFPFGIQFVPQFGLEFQFAQRLPASYTQQASLALESQVGNTLFSAVYNYVRGNRILSLRTINPVVRPGIDPLDSVINGRLDPRRGTVNEYAAAYDSYYHGVTFGVERRVGRFTGRASYTLSKAIDNYVDFRTSLQEFAEPLDISGERALSIQDARHRLVLAGIWDINYSKNPLLRDYALSYILTAVSGRPWNLLAGVDLNRNGDANDRPAGLGRNAGVTPAFYNLDVRFSRRFINRERLKIEGIIESFNLFNRTNVREFGRTFPPINPPLNTQFNLPPRRGGRFIVTPDRYRRAFPPRQFQIGFRITF</sequence>
<gene>
    <name evidence="9" type="ORF">J8C06_03970</name>
</gene>
<dbReference type="Pfam" id="PF13620">
    <property type="entry name" value="CarboxypepD_reg"/>
    <property type="match status" value="1"/>
</dbReference>
<feature type="chain" id="PRO_5046248293" evidence="7">
    <location>
        <begin position="27"/>
        <end position="983"/>
    </location>
</feature>
<reference evidence="9 10" key="1">
    <citation type="submission" date="2021-03" db="EMBL/GenBank/DDBJ databases">
        <title>Genomic and phenotypic characterization of Chloracidobacterium isolates provides evidence for multiple species.</title>
        <authorList>
            <person name="Saini M.K."/>
            <person name="Costas A.M.G."/>
            <person name="Tank M."/>
            <person name="Bryant D.A."/>
        </authorList>
    </citation>
    <scope>NUCLEOTIDE SEQUENCE [LARGE SCALE GENOMIC DNA]</scope>
    <source>
        <strain evidence="9 10">BV2-C</strain>
    </source>
</reference>
<name>A0ABX8BAA9_9BACT</name>
<dbReference type="Gene3D" id="2.40.170.20">
    <property type="entry name" value="TonB-dependent receptor, beta-barrel domain"/>
    <property type="match status" value="1"/>
</dbReference>
<dbReference type="EMBL" id="CP072648">
    <property type="protein sequence ID" value="QUW03601.1"/>
    <property type="molecule type" value="Genomic_DNA"/>
</dbReference>
<dbReference type="SUPFAM" id="SSF49464">
    <property type="entry name" value="Carboxypeptidase regulatory domain-like"/>
    <property type="match status" value="1"/>
</dbReference>
<feature type="domain" description="TonB-dependent transporter Oar-like beta-barrel" evidence="8">
    <location>
        <begin position="240"/>
        <end position="325"/>
    </location>
</feature>
<dbReference type="PANTHER" id="PTHR30069:SF46">
    <property type="entry name" value="OAR PROTEIN"/>
    <property type="match status" value="1"/>
</dbReference>
<dbReference type="Gene3D" id="2.60.40.1120">
    <property type="entry name" value="Carboxypeptidase-like, regulatory domain"/>
    <property type="match status" value="1"/>
</dbReference>
<keyword evidence="5" id="KW-0472">Membrane</keyword>
<evidence type="ECO:0000256" key="2">
    <source>
        <dbReference type="ARBA" id="ARBA00022448"/>
    </source>
</evidence>
<dbReference type="InterPro" id="IPR036942">
    <property type="entry name" value="Beta-barrel_TonB_sf"/>
</dbReference>
<keyword evidence="2" id="KW-0813">Transport</keyword>
<proteinExistence type="predicted"/>
<dbReference type="SUPFAM" id="SSF56935">
    <property type="entry name" value="Porins"/>
    <property type="match status" value="1"/>
</dbReference>
<keyword evidence="10" id="KW-1185">Reference proteome</keyword>
<dbReference type="Pfam" id="PF25183">
    <property type="entry name" value="OMP_b-brl_4"/>
    <property type="match status" value="3"/>
</dbReference>
<keyword evidence="6" id="KW-0998">Cell outer membrane</keyword>
<dbReference type="InterPro" id="IPR057601">
    <property type="entry name" value="Oar-like_b-barrel"/>
</dbReference>
<feature type="domain" description="TonB-dependent transporter Oar-like beta-barrel" evidence="8">
    <location>
        <begin position="605"/>
        <end position="884"/>
    </location>
</feature>
<dbReference type="PANTHER" id="PTHR30069">
    <property type="entry name" value="TONB-DEPENDENT OUTER MEMBRANE RECEPTOR"/>
    <property type="match status" value="1"/>
</dbReference>
<dbReference type="Gene3D" id="2.170.130.10">
    <property type="entry name" value="TonB-dependent receptor, plug domain"/>
    <property type="match status" value="1"/>
</dbReference>
<evidence type="ECO:0000256" key="1">
    <source>
        <dbReference type="ARBA" id="ARBA00004571"/>
    </source>
</evidence>